<dbReference type="EMBL" id="JAHGAW010000007">
    <property type="protein sequence ID" value="MBT2187667.1"/>
    <property type="molecule type" value="Genomic_DNA"/>
</dbReference>
<feature type="domain" description="Ice-binding protein C-terminal" evidence="1">
    <location>
        <begin position="137"/>
        <end position="161"/>
    </location>
</feature>
<dbReference type="Proteomes" id="UP001138757">
    <property type="component" value="Unassembled WGS sequence"/>
</dbReference>
<dbReference type="NCBIfam" id="NF035944">
    <property type="entry name" value="PEPxxWA-CTERM"/>
    <property type="match status" value="1"/>
</dbReference>
<organism evidence="2 3">
    <name type="scientific">Sphingobium nicotianae</name>
    <dbReference type="NCBI Taxonomy" id="2782607"/>
    <lineage>
        <taxon>Bacteria</taxon>
        <taxon>Pseudomonadati</taxon>
        <taxon>Pseudomonadota</taxon>
        <taxon>Alphaproteobacteria</taxon>
        <taxon>Sphingomonadales</taxon>
        <taxon>Sphingomonadaceae</taxon>
        <taxon>Sphingobium</taxon>
    </lineage>
</organism>
<evidence type="ECO:0000313" key="2">
    <source>
        <dbReference type="EMBL" id="MBT2187667.1"/>
    </source>
</evidence>
<gene>
    <name evidence="2" type="ORF">KK488_12005</name>
</gene>
<keyword evidence="3" id="KW-1185">Reference proteome</keyword>
<evidence type="ECO:0000313" key="3">
    <source>
        <dbReference type="Proteomes" id="UP001138757"/>
    </source>
</evidence>
<name>A0A9X1DCL4_9SPHN</name>
<evidence type="ECO:0000259" key="1">
    <source>
        <dbReference type="Pfam" id="PF07589"/>
    </source>
</evidence>
<sequence length="167" mass="17670">MSVTGSFVYQTDLVPGSGTGFQNIFFDNFTDAATIPDADDFTINFGPFTWTKADNLDAERLAGIQYNNGAFNGFVFLTNFTFQGQDYRFNLEGSVISVRLLSGGFPTGSSYINGTLNSPAFGGTAYTPPVTPPTPGVPEPATWAMMIAGMGLAGAAMRARKSAVAFA</sequence>
<dbReference type="InterPro" id="IPR013424">
    <property type="entry name" value="Ice-binding_C"/>
</dbReference>
<protein>
    <submittedName>
        <fullName evidence="2">PEPxxWA-CTERM sorting domain-containing protein</fullName>
    </submittedName>
</protein>
<dbReference type="Pfam" id="PF07589">
    <property type="entry name" value="PEP-CTERM"/>
    <property type="match status" value="1"/>
</dbReference>
<proteinExistence type="predicted"/>
<accession>A0A9X1DCL4</accession>
<dbReference type="NCBIfam" id="TIGR02595">
    <property type="entry name" value="PEP_CTERM"/>
    <property type="match status" value="1"/>
</dbReference>
<reference evidence="2" key="1">
    <citation type="submission" date="2021-05" db="EMBL/GenBank/DDBJ databases">
        <title>Genome of Sphingobium sp. strain.</title>
        <authorList>
            <person name="Fan R."/>
        </authorList>
    </citation>
    <scope>NUCLEOTIDE SEQUENCE</scope>
    <source>
        <strain evidence="2">H33</strain>
    </source>
</reference>
<dbReference type="AlphaFoldDB" id="A0A9X1DCL4"/>
<comment type="caution">
    <text evidence="2">The sequence shown here is derived from an EMBL/GenBank/DDBJ whole genome shotgun (WGS) entry which is preliminary data.</text>
</comment>